<feature type="compositionally biased region" description="Low complexity" evidence="1">
    <location>
        <begin position="213"/>
        <end position="227"/>
    </location>
</feature>
<keyword evidence="3" id="KW-1185">Reference proteome</keyword>
<reference evidence="2 3" key="1">
    <citation type="journal article" date="2019" name="Int. J. Syst. Evol. Microbiol.">
        <title>The Global Catalogue of Microorganisms (GCM) 10K type strain sequencing project: providing services to taxonomists for standard genome sequencing and annotation.</title>
        <authorList>
            <consortium name="The Broad Institute Genomics Platform"/>
            <consortium name="The Broad Institute Genome Sequencing Center for Infectious Disease"/>
            <person name="Wu L."/>
            <person name="Ma J."/>
        </authorList>
    </citation>
    <scope>NUCLEOTIDE SEQUENCE [LARGE SCALE GENOMIC DNA]</scope>
    <source>
        <strain evidence="2 3">JCM 14303</strain>
    </source>
</reference>
<gene>
    <name evidence="2" type="ORF">GCM10009741_70320</name>
</gene>
<evidence type="ECO:0000256" key="1">
    <source>
        <dbReference type="SAM" id="MobiDB-lite"/>
    </source>
</evidence>
<evidence type="ECO:0000313" key="2">
    <source>
        <dbReference type="EMBL" id="GAA1555750.1"/>
    </source>
</evidence>
<sequence>MNDPVEIARHTEDVASAVGAARPLIETVAGDAVALAEQVERNSDDIGMLRQQAERLRTYDDVEPARILQSAMVDADTIDARLRRTGGQVDELRGDLDRAGRHLAEGSKAHAKLVDELGGPTPQTEQLGRRLQDLSGAVKAAHQSLDAADQCIRGARGSLNALIMTDLQADRAGTEAKIESAHTATRAGAASLGSELKNVTQRLEGVRPQLQGATAESQALAQAAHAALNPTPKSQQVAPGSASQSHAQSHRQDAPTRERDR</sequence>
<dbReference type="Proteomes" id="UP001500363">
    <property type="component" value="Unassembled WGS sequence"/>
</dbReference>
<evidence type="ECO:0000313" key="3">
    <source>
        <dbReference type="Proteomes" id="UP001500363"/>
    </source>
</evidence>
<organism evidence="2 3">
    <name type="scientific">Kribbella lupini</name>
    <dbReference type="NCBI Taxonomy" id="291602"/>
    <lineage>
        <taxon>Bacteria</taxon>
        <taxon>Bacillati</taxon>
        <taxon>Actinomycetota</taxon>
        <taxon>Actinomycetes</taxon>
        <taxon>Propionibacteriales</taxon>
        <taxon>Kribbellaceae</taxon>
        <taxon>Kribbella</taxon>
    </lineage>
</organism>
<comment type="caution">
    <text evidence="2">The sequence shown here is derived from an EMBL/GenBank/DDBJ whole genome shotgun (WGS) entry which is preliminary data.</text>
</comment>
<proteinExistence type="predicted"/>
<accession>A0ABN2CAW0</accession>
<protein>
    <submittedName>
        <fullName evidence="2">Uncharacterized protein</fullName>
    </submittedName>
</protein>
<dbReference type="RefSeq" id="WP_344182060.1">
    <property type="nucleotide sequence ID" value="NZ_BAAANC010000004.1"/>
</dbReference>
<feature type="compositionally biased region" description="Basic and acidic residues" evidence="1">
    <location>
        <begin position="250"/>
        <end position="261"/>
    </location>
</feature>
<dbReference type="EMBL" id="BAAANC010000004">
    <property type="protein sequence ID" value="GAA1555750.1"/>
    <property type="molecule type" value="Genomic_DNA"/>
</dbReference>
<name>A0ABN2CAW0_9ACTN</name>
<feature type="region of interest" description="Disordered" evidence="1">
    <location>
        <begin position="212"/>
        <end position="261"/>
    </location>
</feature>